<feature type="region of interest" description="Disordered" evidence="2">
    <location>
        <begin position="335"/>
        <end position="358"/>
    </location>
</feature>
<evidence type="ECO:0000313" key="5">
    <source>
        <dbReference type="Proteomes" id="UP000447355"/>
    </source>
</evidence>
<organism evidence="4 5">
    <name type="scientific">Duganella vulcania</name>
    <dbReference type="NCBI Taxonomy" id="2692166"/>
    <lineage>
        <taxon>Bacteria</taxon>
        <taxon>Pseudomonadati</taxon>
        <taxon>Pseudomonadota</taxon>
        <taxon>Betaproteobacteria</taxon>
        <taxon>Burkholderiales</taxon>
        <taxon>Oxalobacteraceae</taxon>
        <taxon>Telluria group</taxon>
        <taxon>Duganella</taxon>
    </lineage>
</organism>
<feature type="compositionally biased region" description="Polar residues" evidence="2">
    <location>
        <begin position="349"/>
        <end position="358"/>
    </location>
</feature>
<protein>
    <submittedName>
        <fullName evidence="4">Integrase</fullName>
    </submittedName>
</protein>
<reference evidence="4" key="1">
    <citation type="submission" date="2019-12" db="EMBL/GenBank/DDBJ databases">
        <title>Novel species isolated from a subtropical stream in China.</title>
        <authorList>
            <person name="Lu H."/>
        </authorList>
    </citation>
    <scope>NUCLEOTIDE SEQUENCE [LARGE SCALE GENOMIC DNA]</scope>
    <source>
        <strain evidence="4">FT81W</strain>
    </source>
</reference>
<comment type="caution">
    <text evidence="4">The sequence shown here is derived from an EMBL/GenBank/DDBJ whole genome shotgun (WGS) entry which is preliminary data.</text>
</comment>
<dbReference type="AlphaFoldDB" id="A0A845GGF9"/>
<proteinExistence type="predicted"/>
<evidence type="ECO:0000256" key="2">
    <source>
        <dbReference type="SAM" id="MobiDB-lite"/>
    </source>
</evidence>
<dbReference type="Pfam" id="PF11740">
    <property type="entry name" value="KfrA_N"/>
    <property type="match status" value="1"/>
</dbReference>
<name>A0A845GGF9_9BURK</name>
<gene>
    <name evidence="4" type="ORF">GTP90_00455</name>
</gene>
<dbReference type="RefSeq" id="WP_161081600.1">
    <property type="nucleotide sequence ID" value="NZ_WWCX01000001.1"/>
</dbReference>
<sequence length="358" mass="39033">MARAGLYKSDVKKARDSLIAQSLYPSVDAVRVALGNTGSKTTIHKYLKELDEEEGDGTRKSTVSDALLDLVERLAARLEEEADARVAGIAAGYADRENSLAAVEAQLKLELGAAKDHAKQLEAAVQAEAAAHAATRLVQQNEAIARHTAEQQVSDLKERLAENEAHRASLEDKHEHARLALEHYRQAAKEQREQEQRRHEHQIQQLQAELRQAHQVAAAKQEDVTKLNQEGVKLVADLSHAKQALYEAQRLAREHEAKLEKIPALEQKLQGAQEKSADSDARIEHLTNQLQAADSHAKELAGKVRELELALASARATADGQLGLAAELRRLLDSHGNADQAKERGEGATSASKAGQGS</sequence>
<evidence type="ECO:0000313" key="4">
    <source>
        <dbReference type="EMBL" id="MYM92326.1"/>
    </source>
</evidence>
<keyword evidence="1" id="KW-0175">Coiled coil</keyword>
<feature type="domain" description="KfrA N-terminal DNA-binding" evidence="3">
    <location>
        <begin position="8"/>
        <end position="123"/>
    </location>
</feature>
<accession>A0A845GGF9</accession>
<evidence type="ECO:0000256" key="1">
    <source>
        <dbReference type="SAM" id="Coils"/>
    </source>
</evidence>
<dbReference type="InterPro" id="IPR021104">
    <property type="entry name" value="KfrA_DNA-bd_N"/>
</dbReference>
<dbReference type="Proteomes" id="UP000447355">
    <property type="component" value="Unassembled WGS sequence"/>
</dbReference>
<feature type="coiled-coil region" evidence="1">
    <location>
        <begin position="104"/>
        <end position="317"/>
    </location>
</feature>
<evidence type="ECO:0000259" key="3">
    <source>
        <dbReference type="Pfam" id="PF11740"/>
    </source>
</evidence>
<dbReference type="EMBL" id="WWCX01000001">
    <property type="protein sequence ID" value="MYM92326.1"/>
    <property type="molecule type" value="Genomic_DNA"/>
</dbReference>